<proteinExistence type="predicted"/>
<dbReference type="EMBL" id="KX077886">
    <property type="protein sequence ID" value="ANJ64348.1"/>
    <property type="molecule type" value="Genomic_DNA"/>
</dbReference>
<protein>
    <submittedName>
        <fullName evidence="1">Uncharacterized protein</fullName>
    </submittedName>
</protein>
<organism evidence="1">
    <name type="scientific">Streptococcus suis</name>
    <dbReference type="NCBI Taxonomy" id="1307"/>
    <lineage>
        <taxon>Bacteria</taxon>
        <taxon>Bacillati</taxon>
        <taxon>Bacillota</taxon>
        <taxon>Bacilli</taxon>
        <taxon>Lactobacillales</taxon>
        <taxon>Streptococcaceae</taxon>
        <taxon>Streptococcus</taxon>
    </lineage>
</organism>
<name>A0A1X9I256_STRSU</name>
<sequence>MVSWRYDFWDIVDTISELAKTEQEESEVFRKRTDNVRQPDTVRQV</sequence>
<dbReference type="AlphaFoldDB" id="A0A1X9I256"/>
<reference evidence="1" key="1">
    <citation type="journal article" date="2016" name="Front. Cell. Infect. Microbiol.">
        <title>Evolution and Diversity of the Antimicrobial Resistance Associated Mobilome in Streptococcus suis: A Probable Mobile Genetic Elements Reservoir for Other Streptococci.</title>
        <authorList>
            <person name="Huang J."/>
            <person name="Ma J."/>
            <person name="Shang K."/>
            <person name="Hu X."/>
            <person name="Liang Y."/>
            <person name="Li D."/>
            <person name="Wu Z."/>
            <person name="Dai L."/>
            <person name="Chen L."/>
            <person name="Wang L."/>
        </authorList>
    </citation>
    <scope>NUCLEOTIDE SEQUENCE</scope>
    <source>
        <strain evidence="1">JH1308</strain>
    </source>
</reference>
<accession>A0A1X9I256</accession>
<evidence type="ECO:0000313" key="1">
    <source>
        <dbReference type="EMBL" id="ANJ64348.1"/>
    </source>
</evidence>